<evidence type="ECO:0000256" key="6">
    <source>
        <dbReference type="ARBA" id="ARBA00004574"/>
    </source>
</evidence>
<feature type="transmembrane region" description="Helical" evidence="34">
    <location>
        <begin position="1501"/>
        <end position="1526"/>
    </location>
</feature>
<keyword evidence="25 34" id="KW-0472">Membrane</keyword>
<proteinExistence type="inferred from homology"/>
<dbReference type="InterPro" id="IPR012446">
    <property type="entry name" value="CRAC_channel"/>
</dbReference>
<dbReference type="InterPro" id="IPR036603">
    <property type="entry name" value="RBP11-like"/>
</dbReference>
<dbReference type="SMART" id="SM00320">
    <property type="entry name" value="WD40"/>
    <property type="match status" value="2"/>
</dbReference>
<dbReference type="EMBL" id="JAUCMX010000027">
    <property type="protein sequence ID" value="KAK3509157.1"/>
    <property type="molecule type" value="Genomic_DNA"/>
</dbReference>
<dbReference type="SMART" id="SM00369">
    <property type="entry name" value="LRR_TYP"/>
    <property type="match status" value="1"/>
</dbReference>
<comment type="subcellular location">
    <subcellularLocation>
        <location evidence="7">Chromosome</location>
        <location evidence="7">Centromere</location>
        <location evidence="7">Kinetochore</location>
    </subcellularLocation>
    <subcellularLocation>
        <location evidence="6">Chromosome</location>
        <location evidence="6">Telomere</location>
    </subcellularLocation>
    <subcellularLocation>
        <location evidence="5">Cytoplasm</location>
        <location evidence="5">Cytoskeleton</location>
        <location evidence="5">Microtubule organizing center</location>
        <location evidence="5">Centrosome</location>
    </subcellularLocation>
    <subcellularLocation>
        <location evidence="3">Membrane</location>
        <topology evidence="3">Multi-pass membrane protein</topology>
    </subcellularLocation>
    <subcellularLocation>
        <location evidence="4">Mitochondrion</location>
    </subcellularLocation>
    <subcellularLocation>
        <location evidence="2">Nucleus</location>
    </subcellularLocation>
</comment>
<dbReference type="Gene3D" id="2.130.10.10">
    <property type="entry name" value="YVTN repeat-like/Quinoprotein amine dehydrogenase"/>
    <property type="match status" value="1"/>
</dbReference>
<comment type="similarity">
    <text evidence="30">Belongs to the archaeal Rpo11/eukaryotic RPB11/RPC19 RNA polymerase subunit family.</text>
</comment>
<dbReference type="GO" id="GO:0005665">
    <property type="term" value="C:RNA polymerase II, core complex"/>
    <property type="evidence" value="ECO:0007669"/>
    <property type="project" value="InterPro"/>
</dbReference>
<dbReference type="Gene3D" id="3.30.565.10">
    <property type="entry name" value="Histidine kinase-like ATPase, C-terminal domain"/>
    <property type="match status" value="1"/>
</dbReference>
<dbReference type="SUPFAM" id="SSF50978">
    <property type="entry name" value="WD40 repeat-like"/>
    <property type="match status" value="1"/>
</dbReference>
<dbReference type="Pfam" id="PF07856">
    <property type="entry name" value="Orai-1"/>
    <property type="match status" value="1"/>
</dbReference>
<dbReference type="GO" id="GO:0005664">
    <property type="term" value="C:nuclear origin of replication recognition complex"/>
    <property type="evidence" value="ECO:0007669"/>
    <property type="project" value="TreeGrafter"/>
</dbReference>
<feature type="domain" description="Histidine kinase" evidence="35">
    <location>
        <begin position="1193"/>
        <end position="1327"/>
    </location>
</feature>
<dbReference type="GO" id="GO:0003677">
    <property type="term" value="F:DNA binding"/>
    <property type="evidence" value="ECO:0007669"/>
    <property type="project" value="InterPro"/>
</dbReference>
<keyword evidence="18" id="KW-0235">DNA replication</keyword>
<dbReference type="SUPFAM" id="SSF55257">
    <property type="entry name" value="RBP11-like subunits of RNA polymerase"/>
    <property type="match status" value="1"/>
</dbReference>
<feature type="compositionally biased region" description="Polar residues" evidence="33">
    <location>
        <begin position="543"/>
        <end position="554"/>
    </location>
</feature>
<dbReference type="GO" id="GO:0006325">
    <property type="term" value="P:chromatin organization"/>
    <property type="evidence" value="ECO:0007669"/>
    <property type="project" value="UniProtKB-KW"/>
</dbReference>
<evidence type="ECO:0000256" key="16">
    <source>
        <dbReference type="ARBA" id="ARBA00022614"/>
    </source>
</evidence>
<evidence type="ECO:0000256" key="33">
    <source>
        <dbReference type="SAM" id="MobiDB-lite"/>
    </source>
</evidence>
<dbReference type="Gene3D" id="3.30.1360.10">
    <property type="entry name" value="RNA polymerase, RBP11-like subunit"/>
    <property type="match status" value="1"/>
</dbReference>
<feature type="transmembrane region" description="Helical" evidence="34">
    <location>
        <begin position="1559"/>
        <end position="1582"/>
    </location>
</feature>
<dbReference type="Pfam" id="PF10436">
    <property type="entry name" value="BCDHK_Adom3"/>
    <property type="match status" value="1"/>
</dbReference>
<dbReference type="GO" id="GO:0003899">
    <property type="term" value="F:DNA-directed RNA polymerase activity"/>
    <property type="evidence" value="ECO:0007669"/>
    <property type="project" value="InterPro"/>
</dbReference>
<dbReference type="InterPro" id="IPR001611">
    <property type="entry name" value="Leu-rich_rpt"/>
</dbReference>
<keyword evidence="29" id="KW-0137">Centromere</keyword>
<evidence type="ECO:0000256" key="8">
    <source>
        <dbReference type="ARBA" id="ARBA00006155"/>
    </source>
</evidence>
<dbReference type="SUPFAM" id="SSF55874">
    <property type="entry name" value="ATPase domain of HSP90 chaperone/DNA topoisomerase II/histidine kinase"/>
    <property type="match status" value="1"/>
</dbReference>
<dbReference type="Pfam" id="PF02518">
    <property type="entry name" value="HATPase_c"/>
    <property type="match status" value="1"/>
</dbReference>
<dbReference type="InterPro" id="IPR056363">
    <property type="entry name" value="LRR_LRWD1_dom"/>
</dbReference>
<evidence type="ECO:0000256" key="2">
    <source>
        <dbReference type="ARBA" id="ARBA00004123"/>
    </source>
</evidence>
<dbReference type="PROSITE" id="PS00678">
    <property type="entry name" value="WD_REPEATS_1"/>
    <property type="match status" value="1"/>
</dbReference>
<dbReference type="InterPro" id="IPR036322">
    <property type="entry name" value="WD40_repeat_dom_sf"/>
</dbReference>
<evidence type="ECO:0000313" key="37">
    <source>
        <dbReference type="Proteomes" id="UP001274896"/>
    </source>
</evidence>
<evidence type="ECO:0000256" key="3">
    <source>
        <dbReference type="ARBA" id="ARBA00004141"/>
    </source>
</evidence>
<evidence type="ECO:0000256" key="29">
    <source>
        <dbReference type="ARBA" id="ARBA00023328"/>
    </source>
</evidence>
<dbReference type="FunFam" id="1.20.140.140:FF:000001">
    <property type="entry name" value="Calcium release-activated calcium modulator 1"/>
    <property type="match status" value="1"/>
</dbReference>
<dbReference type="InterPro" id="IPR005467">
    <property type="entry name" value="His_kinase_dom"/>
</dbReference>
<keyword evidence="13" id="KW-0240">DNA-directed RNA polymerase</keyword>
<keyword evidence="22" id="KW-0779">Telomere</keyword>
<dbReference type="InterPro" id="IPR009025">
    <property type="entry name" value="RBP11-like_dimer"/>
</dbReference>
<comment type="cofactor">
    <cofactor evidence="1">
        <name>Fe(2+)</name>
        <dbReference type="ChEBI" id="CHEBI:29033"/>
    </cofactor>
</comment>
<dbReference type="GO" id="GO:0000781">
    <property type="term" value="C:chromosome, telomeric region"/>
    <property type="evidence" value="ECO:0007669"/>
    <property type="project" value="UniProtKB-SubCell"/>
</dbReference>
<dbReference type="Proteomes" id="UP001274896">
    <property type="component" value="Unassembled WGS sequence"/>
</dbReference>
<evidence type="ECO:0000313" key="36">
    <source>
        <dbReference type="EMBL" id="KAK3509157.1"/>
    </source>
</evidence>
<dbReference type="InterPro" id="IPR038350">
    <property type="entry name" value="Orai_sf"/>
</dbReference>
<keyword evidence="27" id="KW-0206">Cytoskeleton</keyword>
<evidence type="ECO:0000256" key="26">
    <source>
        <dbReference type="ARBA" id="ARBA00023163"/>
    </source>
</evidence>
<dbReference type="GO" id="GO:0046983">
    <property type="term" value="F:protein dimerization activity"/>
    <property type="evidence" value="ECO:0007669"/>
    <property type="project" value="InterPro"/>
</dbReference>
<evidence type="ECO:0000256" key="9">
    <source>
        <dbReference type="ARBA" id="ARBA00007545"/>
    </source>
</evidence>
<evidence type="ECO:0000256" key="20">
    <source>
        <dbReference type="ARBA" id="ARBA00022838"/>
    </source>
</evidence>
<evidence type="ECO:0000256" key="17">
    <source>
        <dbReference type="ARBA" id="ARBA00022692"/>
    </source>
</evidence>
<name>A0AAE0PW77_9TELE</name>
<reference evidence="36" key="1">
    <citation type="submission" date="2023-06" db="EMBL/GenBank/DDBJ databases">
        <title>Male Hemibagrus guttatus genome.</title>
        <authorList>
            <person name="Bian C."/>
        </authorList>
    </citation>
    <scope>NUCLEOTIDE SEQUENCE</scope>
    <source>
        <strain evidence="36">Male_cb2023</strain>
        <tissue evidence="36">Muscle</tissue>
    </source>
</reference>
<evidence type="ECO:0000256" key="12">
    <source>
        <dbReference type="ARBA" id="ARBA00022454"/>
    </source>
</evidence>
<evidence type="ECO:0000256" key="31">
    <source>
        <dbReference type="ARBA" id="ARBA00033046"/>
    </source>
</evidence>
<dbReference type="GO" id="GO:0005739">
    <property type="term" value="C:mitochondrion"/>
    <property type="evidence" value="ECO:0007669"/>
    <property type="project" value="UniProtKB-SubCell"/>
</dbReference>
<dbReference type="InterPro" id="IPR003591">
    <property type="entry name" value="Leu-rich_rpt_typical-subtyp"/>
</dbReference>
<dbReference type="InterPro" id="IPR056160">
    <property type="entry name" value="WD_LRWD1"/>
</dbReference>
<dbReference type="SUPFAM" id="SSF69012">
    <property type="entry name" value="alpha-ketoacid dehydrogenase kinase, N-terminal domain"/>
    <property type="match status" value="1"/>
</dbReference>
<evidence type="ECO:0000256" key="27">
    <source>
        <dbReference type="ARBA" id="ARBA00023212"/>
    </source>
</evidence>
<evidence type="ECO:0000256" key="24">
    <source>
        <dbReference type="ARBA" id="ARBA00023128"/>
    </source>
</evidence>
<dbReference type="GO" id="GO:0006366">
    <property type="term" value="P:transcription by RNA polymerase II"/>
    <property type="evidence" value="ECO:0007669"/>
    <property type="project" value="InterPro"/>
</dbReference>
<dbReference type="HAMAP" id="MF_00261">
    <property type="entry name" value="RNApol_arch_Rpo11"/>
    <property type="match status" value="1"/>
</dbReference>
<feature type="compositionally biased region" description="Polar residues" evidence="33">
    <location>
        <begin position="563"/>
        <end position="577"/>
    </location>
</feature>
<keyword evidence="21" id="KW-0156">Chromatin regulator</keyword>
<dbReference type="InterPro" id="IPR036890">
    <property type="entry name" value="HATPase_C_sf"/>
</dbReference>
<keyword evidence="23 34" id="KW-1133">Transmembrane helix</keyword>
<evidence type="ECO:0000256" key="11">
    <source>
        <dbReference type="ARBA" id="ARBA00015536"/>
    </source>
</evidence>
<evidence type="ECO:0000259" key="35">
    <source>
        <dbReference type="PROSITE" id="PS50109"/>
    </source>
</evidence>
<dbReference type="Gene3D" id="1.20.140.20">
    <property type="entry name" value="Alpha-ketoacid/pyruvate dehydrogenase kinase, N-terminal domain"/>
    <property type="match status" value="1"/>
</dbReference>
<evidence type="ECO:0000256" key="18">
    <source>
        <dbReference type="ARBA" id="ARBA00022705"/>
    </source>
</evidence>
<evidence type="ECO:0000256" key="5">
    <source>
        <dbReference type="ARBA" id="ARBA00004300"/>
    </source>
</evidence>
<keyword evidence="20" id="KW-0995">Kinetochore</keyword>
<dbReference type="GO" id="GO:0000776">
    <property type="term" value="C:kinetochore"/>
    <property type="evidence" value="ECO:0007669"/>
    <property type="project" value="UniProtKB-KW"/>
</dbReference>
<evidence type="ECO:0000256" key="14">
    <source>
        <dbReference type="ARBA" id="ARBA00022490"/>
    </source>
</evidence>
<dbReference type="Pfam" id="PF23211">
    <property type="entry name" value="LRR_LRWD1"/>
    <property type="match status" value="1"/>
</dbReference>
<dbReference type="Gene3D" id="1.20.140.140">
    <property type="entry name" value="Calcium release-activated calcium channel protein Orai"/>
    <property type="match status" value="1"/>
</dbReference>
<dbReference type="GO" id="GO:0016020">
    <property type="term" value="C:membrane"/>
    <property type="evidence" value="ECO:0007669"/>
    <property type="project" value="UniProtKB-SubCell"/>
</dbReference>
<keyword evidence="26" id="KW-0804">Transcription</keyword>
<dbReference type="InterPro" id="IPR036784">
    <property type="entry name" value="AK/P_DHK_N_sf"/>
</dbReference>
<feature type="repeat" description="WD" evidence="32">
    <location>
        <begin position="772"/>
        <end position="806"/>
    </location>
</feature>
<keyword evidence="19" id="KW-0677">Repeat</keyword>
<evidence type="ECO:0000256" key="21">
    <source>
        <dbReference type="ARBA" id="ARBA00022853"/>
    </source>
</evidence>
<evidence type="ECO:0000256" key="25">
    <source>
        <dbReference type="ARBA" id="ARBA00023136"/>
    </source>
</evidence>
<keyword evidence="28" id="KW-0539">Nucleus</keyword>
<evidence type="ECO:0000256" key="7">
    <source>
        <dbReference type="ARBA" id="ARBA00004629"/>
    </source>
</evidence>
<dbReference type="SMART" id="SM00387">
    <property type="entry name" value="HATPase_c"/>
    <property type="match status" value="1"/>
</dbReference>
<dbReference type="InterPro" id="IPR032675">
    <property type="entry name" value="LRR_dom_sf"/>
</dbReference>
<organism evidence="36 37">
    <name type="scientific">Hemibagrus guttatus</name>
    <dbReference type="NCBI Taxonomy" id="175788"/>
    <lineage>
        <taxon>Eukaryota</taxon>
        <taxon>Metazoa</taxon>
        <taxon>Chordata</taxon>
        <taxon>Craniata</taxon>
        <taxon>Vertebrata</taxon>
        <taxon>Euteleostomi</taxon>
        <taxon>Actinopterygii</taxon>
        <taxon>Neopterygii</taxon>
        <taxon>Teleostei</taxon>
        <taxon>Ostariophysi</taxon>
        <taxon>Siluriformes</taxon>
        <taxon>Bagridae</taxon>
        <taxon>Hemibagrus</taxon>
    </lineage>
</organism>
<keyword evidence="15 32" id="KW-0853">WD repeat</keyword>
<keyword evidence="14" id="KW-0963">Cytoplasm</keyword>
<dbReference type="InterPro" id="IPR003594">
    <property type="entry name" value="HATPase_dom"/>
</dbReference>
<comment type="caution">
    <text evidence="36">The sequence shown here is derived from an EMBL/GenBank/DDBJ whole genome shotgun (WGS) entry which is preliminary data.</text>
</comment>
<keyword evidence="16" id="KW-0433">Leucine-rich repeat</keyword>
<evidence type="ECO:0000256" key="13">
    <source>
        <dbReference type="ARBA" id="ARBA00022478"/>
    </source>
</evidence>
<comment type="similarity">
    <text evidence="8">Belongs to the PDK/BCKDK protein kinase family.</text>
</comment>
<keyword evidence="17 34" id="KW-0812">Transmembrane</keyword>
<keyword evidence="12" id="KW-0158">Chromosome</keyword>
<keyword evidence="37" id="KW-1185">Reference proteome</keyword>
<dbReference type="InterPro" id="IPR018955">
    <property type="entry name" value="BCDHK/PDK_N"/>
</dbReference>
<comment type="similarity">
    <text evidence="9">Belongs to the LRWD1 family.</text>
</comment>
<dbReference type="GO" id="GO:0071169">
    <property type="term" value="P:establishment of protein localization to chromatin"/>
    <property type="evidence" value="ECO:0007669"/>
    <property type="project" value="TreeGrafter"/>
</dbReference>
<dbReference type="PANTHER" id="PTHR24370">
    <property type="entry name" value="OPTICIN"/>
    <property type="match status" value="1"/>
</dbReference>
<dbReference type="PROSITE" id="PS51450">
    <property type="entry name" value="LRR"/>
    <property type="match status" value="2"/>
</dbReference>
<gene>
    <name evidence="36" type="ORF">QTP70_020270</name>
</gene>
<dbReference type="SUPFAM" id="SSF51197">
    <property type="entry name" value="Clavaminate synthase-like"/>
    <property type="match status" value="1"/>
</dbReference>
<evidence type="ECO:0000256" key="10">
    <source>
        <dbReference type="ARBA" id="ARBA00008062"/>
    </source>
</evidence>
<evidence type="ECO:0000256" key="34">
    <source>
        <dbReference type="SAM" id="Phobius"/>
    </source>
</evidence>
<feature type="transmembrane region" description="Helical" evidence="34">
    <location>
        <begin position="1445"/>
        <end position="1467"/>
    </location>
</feature>
<dbReference type="FunFam" id="3.80.10.10:FF:000429">
    <property type="entry name" value="Leucine-rich repeat and WD repeat-containing protein 1"/>
    <property type="match status" value="1"/>
</dbReference>
<evidence type="ECO:0000256" key="32">
    <source>
        <dbReference type="PROSITE-ProRule" id="PRU00221"/>
    </source>
</evidence>
<dbReference type="InterPro" id="IPR037151">
    <property type="entry name" value="AlkB-like_sf"/>
</dbReference>
<accession>A0AAE0PW77</accession>
<evidence type="ECO:0000256" key="28">
    <source>
        <dbReference type="ARBA" id="ARBA00023242"/>
    </source>
</evidence>
<dbReference type="GO" id="GO:0005813">
    <property type="term" value="C:centrosome"/>
    <property type="evidence" value="ECO:0007669"/>
    <property type="project" value="UniProtKB-SubCell"/>
</dbReference>
<evidence type="ECO:0000256" key="15">
    <source>
        <dbReference type="ARBA" id="ARBA00022574"/>
    </source>
</evidence>
<dbReference type="GO" id="GO:0006260">
    <property type="term" value="P:DNA replication"/>
    <property type="evidence" value="ECO:0007669"/>
    <property type="project" value="UniProtKB-KW"/>
</dbReference>
<keyword evidence="24" id="KW-0496">Mitochondrion</keyword>
<dbReference type="PROSITE" id="PS50109">
    <property type="entry name" value="HIS_KIN"/>
    <property type="match status" value="1"/>
</dbReference>
<dbReference type="PROSITE" id="PS50082">
    <property type="entry name" value="WD_REPEATS_2"/>
    <property type="match status" value="1"/>
</dbReference>
<dbReference type="InterPro" id="IPR037685">
    <property type="entry name" value="RBP11"/>
</dbReference>
<dbReference type="Gene3D" id="2.60.120.590">
    <property type="entry name" value="Alpha-ketoglutarate-dependent dioxygenase AlkB-like"/>
    <property type="match status" value="1"/>
</dbReference>
<dbReference type="InterPro" id="IPR008193">
    <property type="entry name" value="RNA_pol_Rpb11_13-16kDa_CS"/>
</dbReference>
<evidence type="ECO:0000256" key="23">
    <source>
        <dbReference type="ARBA" id="ARBA00022989"/>
    </source>
</evidence>
<comment type="similarity">
    <text evidence="10">Belongs to the Orai family.</text>
</comment>
<dbReference type="Gene3D" id="3.80.10.10">
    <property type="entry name" value="Ribonuclease Inhibitor"/>
    <property type="match status" value="1"/>
</dbReference>
<dbReference type="InterPro" id="IPR052489">
    <property type="entry name" value="LRWD1"/>
</dbReference>
<evidence type="ECO:0000256" key="19">
    <source>
        <dbReference type="ARBA" id="ARBA00022737"/>
    </source>
</evidence>
<protein>
    <recommendedName>
        <fullName evidence="11">Leucine-rich repeat and WD repeat-containing protein 1</fullName>
    </recommendedName>
    <alternativeName>
        <fullName evidence="31">Origin recognition complex-associated protein</fullName>
    </alternativeName>
</protein>
<dbReference type="PANTHER" id="PTHR24370:SF10">
    <property type="entry name" value="LEUCINE-RICH REPEAT AND WD REPEAT-CONTAINING PROTEIN 1"/>
    <property type="match status" value="1"/>
</dbReference>
<dbReference type="Pfam" id="PF13656">
    <property type="entry name" value="RNA_pol_L_2"/>
    <property type="match status" value="1"/>
</dbReference>
<evidence type="ECO:0000256" key="4">
    <source>
        <dbReference type="ARBA" id="ARBA00004173"/>
    </source>
</evidence>
<evidence type="ECO:0000256" key="30">
    <source>
        <dbReference type="ARBA" id="ARBA00025751"/>
    </source>
</evidence>
<dbReference type="GO" id="GO:0003682">
    <property type="term" value="F:chromatin binding"/>
    <property type="evidence" value="ECO:0007669"/>
    <property type="project" value="TreeGrafter"/>
</dbReference>
<evidence type="ECO:0000256" key="22">
    <source>
        <dbReference type="ARBA" id="ARBA00022895"/>
    </source>
</evidence>
<evidence type="ECO:0000256" key="1">
    <source>
        <dbReference type="ARBA" id="ARBA00001954"/>
    </source>
</evidence>
<feature type="region of interest" description="Disordered" evidence="33">
    <location>
        <begin position="490"/>
        <end position="604"/>
    </location>
</feature>
<dbReference type="Pfam" id="PF23215">
    <property type="entry name" value="WD_LRWD1"/>
    <property type="match status" value="1"/>
</dbReference>
<dbReference type="SUPFAM" id="SSF52058">
    <property type="entry name" value="L domain-like"/>
    <property type="match status" value="1"/>
</dbReference>
<dbReference type="PROSITE" id="PS01154">
    <property type="entry name" value="RNA_POL_L_13KD"/>
    <property type="match status" value="1"/>
</dbReference>
<dbReference type="CDD" id="cd06926">
    <property type="entry name" value="RNAP_II_RPB11"/>
    <property type="match status" value="1"/>
</dbReference>
<dbReference type="FunFam" id="3.30.1360.10:FF:000003">
    <property type="entry name" value="DNA-directed RNA polymerase II subunit RPB11"/>
    <property type="match status" value="1"/>
</dbReference>
<dbReference type="InterPro" id="IPR015943">
    <property type="entry name" value="WD40/YVTN_repeat-like_dom_sf"/>
</dbReference>
<dbReference type="InterPro" id="IPR019775">
    <property type="entry name" value="WD40_repeat_CS"/>
</dbReference>
<dbReference type="InterPro" id="IPR001680">
    <property type="entry name" value="WD40_rpt"/>
</dbReference>
<dbReference type="CDD" id="cd16929">
    <property type="entry name" value="HATPase_PDK-like"/>
    <property type="match status" value="1"/>
</dbReference>
<dbReference type="InterPro" id="IPR022905">
    <property type="entry name" value="Rpo11-like"/>
</dbReference>
<sequence length="1617" mass="180869">MNAPPAFESFLLFEGEKKITILKDTKVPNACLFTLNKEDHTLGNIIRSQLLKDPQVLFAGYKVPHPLEHKVVIRVQTTPDYSPQEAFTNAITDLISELSLLEERFRVHMKINGLMAAKQQTANCGCKGIRTCLICEVTDDRRHLLNKKASDFGPKVNFKKHRVRLGGFSGLPANSHKLVDRMTKEPLLADFCPVEQCNLEYSPERGSSIDPHLDDSWLWGERLVTLNMLSDTVITMSLDQAWGDMDRDKSWNIKLKLRCYLSKGKKATGPHCFVVHLSHSIMEKVTERILLEKGSPKTNKLEKLTSINLSRMGLKNQDLSVALLNKLSALEELDLSGNMLQKLPAGLSLPHLRLLNFSNNDMEDVTSLEVLAGLEELRLDDNLYLTVSDEHKVMFLLPKLKILNGKDVSATANHIRYVNSEILTKRVIVVWEKNFSIPDPATSQSLKELENKFVNAACFQVKYGPSSLNDYTKWRVEMIAKEYLRSLTDPEKEEEVMTAESPVKENGSPLKRKNHDTEENCSAATPRKRRTINQAAAPEASPRKSSWLTSTASVEASPRKSSRIQGTPQKSDPSVSSPKCVKMNTPEANPRKSSRLQNTPKKATVTPVAVTPTAKGAKKNLKVQLATPQACSSIKTENGATWKATKYQVPMEPASLQPLHVLQCHSKQDNPEDFSTQLWACAFQPTHDNSSAWTQSVATCGGETVCVIDCKSGHVLKKYKVPGEEFFTLAWTTVLMAREGGCARSCSILAAGGKRGMVKLIHPRVNLAYGEFRASRRAISMLRFSPRQTSFLFSGAYDNKIIMWDIGGLDRDYNFKTSQLIVMETCSTPLHLCLPPESPDTHLISGCDNGLYSFDIQLSKNMQKRTGEMEIVFPVYKKGNKDNNYRTIDGLSFLTEDIVASKSHMQGSIYLWSWSGTRALCQGRKKEVPAVILAELQWSNTDIPYLSLNTCPGFGYVVCGDERGRLWTYHITKLAKANFKSGKAVPATEPSVRLTPGTLLYAGKSPDGNHILSSARYLHKELPVRIAHRIKGFRSLPFIIGCNPTILQVHELYIRAYHMLSDFPAIKDQDTEARYSKLVQQLLDDHKDVVTLLAEGFRECRKHIQDETLVRNFLDTTLTSRLGIRMLATHHLALHEENPDYVGIVCRRLSPKKIIEKWVDFARRLCEHQYGNSPRVRINGHVAARFPFIPLPLDYILPELLKNAMRATMESHLDTPYNVPDVVVTIANNDTDFVIRISDRGGGIPHSIMDKVMDYHFSTAEQSTQDPRMSNLFNTLTNSGPQSGPMHGFGFGLPTSRAYAEYLGGSLALQSMQGIGTDVYLRLRHIDGKGESFRRCAMKAIHKGGETQPLAMNSELHVPMAPPTAGMSDQLQDGGGMDYRDWVRRSYLELVTSNHHSVQALSWRKLYLSRAKLKASSRTSALLSGFAMVAMVEVQLEVQYNYPRALLVGFSVCTTVLVAVHLFALLISTCILPNVEAVSNIHNLNSVCESPHERMHYYIELAWGFSTALGILLFLAEVVLLCWIKFLPIDSGTISKQGAEGPPVGTVPVSEPGHSGWQAALASTIIMVPVGLIFVIFTVHFYRSLVRHKTKRHDQEIEELHKIKVQLDGHERGLQAV</sequence>